<name>A0A3M6V6B6_POCDA</name>
<evidence type="ECO:0000313" key="1">
    <source>
        <dbReference type="EMBL" id="RMX61409.1"/>
    </source>
</evidence>
<dbReference type="AlphaFoldDB" id="A0A3M6V6B6"/>
<evidence type="ECO:0000313" key="2">
    <source>
        <dbReference type="Proteomes" id="UP000275408"/>
    </source>
</evidence>
<reference evidence="1 2" key="1">
    <citation type="journal article" date="2018" name="Sci. Rep.">
        <title>Comparative analysis of the Pocillopora damicornis genome highlights role of immune system in coral evolution.</title>
        <authorList>
            <person name="Cunning R."/>
            <person name="Bay R.A."/>
            <person name="Gillette P."/>
            <person name="Baker A.C."/>
            <person name="Traylor-Knowles N."/>
        </authorList>
    </citation>
    <scope>NUCLEOTIDE SEQUENCE [LARGE SCALE GENOMIC DNA]</scope>
    <source>
        <strain evidence="1">RSMAS</strain>
        <tissue evidence="1">Whole animal</tissue>
    </source>
</reference>
<dbReference type="EMBL" id="RCHS01000013">
    <property type="protein sequence ID" value="RMX61409.1"/>
    <property type="molecule type" value="Genomic_DNA"/>
</dbReference>
<proteinExistence type="predicted"/>
<comment type="caution">
    <text evidence="1">The sequence shown here is derived from an EMBL/GenBank/DDBJ whole genome shotgun (WGS) entry which is preliminary data.</text>
</comment>
<accession>A0A3M6V6B6</accession>
<protein>
    <submittedName>
        <fullName evidence="1">Uncharacterized protein</fullName>
    </submittedName>
</protein>
<keyword evidence="2" id="KW-1185">Reference proteome</keyword>
<gene>
    <name evidence="1" type="ORF">pdam_00017419</name>
</gene>
<sequence length="17" mass="1990">MLSKFKRTTKFSSTQEA</sequence>
<dbReference type="Proteomes" id="UP000275408">
    <property type="component" value="Unassembled WGS sequence"/>
</dbReference>
<organism evidence="1 2">
    <name type="scientific">Pocillopora damicornis</name>
    <name type="common">Cauliflower coral</name>
    <name type="synonym">Millepora damicornis</name>
    <dbReference type="NCBI Taxonomy" id="46731"/>
    <lineage>
        <taxon>Eukaryota</taxon>
        <taxon>Metazoa</taxon>
        <taxon>Cnidaria</taxon>
        <taxon>Anthozoa</taxon>
        <taxon>Hexacorallia</taxon>
        <taxon>Scleractinia</taxon>
        <taxon>Astrocoeniina</taxon>
        <taxon>Pocilloporidae</taxon>
        <taxon>Pocillopora</taxon>
    </lineage>
</organism>